<feature type="transmembrane region" description="Helical" evidence="14">
    <location>
        <begin position="649"/>
        <end position="666"/>
    </location>
</feature>
<dbReference type="InterPro" id="IPR027005">
    <property type="entry name" value="PMT-like"/>
</dbReference>
<dbReference type="Pfam" id="PF02815">
    <property type="entry name" value="MIR"/>
    <property type="match status" value="1"/>
</dbReference>
<organism evidence="16 17">
    <name type="scientific">Tilletia indica</name>
    <dbReference type="NCBI Taxonomy" id="43049"/>
    <lineage>
        <taxon>Eukaryota</taxon>
        <taxon>Fungi</taxon>
        <taxon>Dikarya</taxon>
        <taxon>Basidiomycota</taxon>
        <taxon>Ustilaginomycotina</taxon>
        <taxon>Exobasidiomycetes</taxon>
        <taxon>Tilletiales</taxon>
        <taxon>Tilletiaceae</taxon>
        <taxon>Tilletia</taxon>
    </lineage>
</organism>
<evidence type="ECO:0000313" key="17">
    <source>
        <dbReference type="Proteomes" id="UP000077521"/>
    </source>
</evidence>
<evidence type="ECO:0000256" key="10">
    <source>
        <dbReference type="ARBA" id="ARBA00022989"/>
    </source>
</evidence>
<reference evidence="16" key="1">
    <citation type="submission" date="2016-04" db="EMBL/GenBank/DDBJ databases">
        <authorList>
            <person name="Nguyen H.D."/>
            <person name="Samba Siva P."/>
            <person name="Cullis J."/>
            <person name="Levesque C.A."/>
            <person name="Hambleton S."/>
        </authorList>
    </citation>
    <scope>NUCLEOTIDE SEQUENCE</scope>
    <source>
        <strain evidence="16">DAOMC 236416</strain>
    </source>
</reference>
<feature type="transmembrane region" description="Helical" evidence="14">
    <location>
        <begin position="224"/>
        <end position="242"/>
    </location>
</feature>
<dbReference type="EMBL" id="LWDF02000958">
    <property type="protein sequence ID" value="KAE8241176.1"/>
    <property type="molecule type" value="Genomic_DNA"/>
</dbReference>
<keyword evidence="8" id="KW-0677">Repeat</keyword>
<comment type="subcellular location">
    <subcellularLocation>
        <location evidence="1 14">Endoplasmic reticulum membrane</location>
        <topology evidence="1 14">Multi-pass membrane protein</topology>
    </subcellularLocation>
</comment>
<keyword evidence="9 14" id="KW-0256">Endoplasmic reticulum</keyword>
<evidence type="ECO:0000313" key="16">
    <source>
        <dbReference type="EMBL" id="KAE8241176.1"/>
    </source>
</evidence>
<comment type="similarity">
    <text evidence="3 14">Belongs to the glycosyltransferase 39 family.</text>
</comment>
<keyword evidence="6 14" id="KW-0808">Transferase</keyword>
<feature type="transmembrane region" description="Helical" evidence="14">
    <location>
        <begin position="286"/>
        <end position="307"/>
    </location>
</feature>
<dbReference type="Gene3D" id="2.80.10.50">
    <property type="match status" value="1"/>
</dbReference>
<feature type="transmembrane region" description="Helical" evidence="14">
    <location>
        <begin position="758"/>
        <end position="778"/>
    </location>
</feature>
<evidence type="ECO:0000256" key="11">
    <source>
        <dbReference type="ARBA" id="ARBA00023136"/>
    </source>
</evidence>
<feature type="compositionally biased region" description="Polar residues" evidence="15">
    <location>
        <begin position="19"/>
        <end position="29"/>
    </location>
</feature>
<evidence type="ECO:0000256" key="6">
    <source>
        <dbReference type="ARBA" id="ARBA00022679"/>
    </source>
</evidence>
<dbReference type="InterPro" id="IPR036300">
    <property type="entry name" value="MIR_dom_sf"/>
</dbReference>
<dbReference type="SMART" id="SM00472">
    <property type="entry name" value="MIR"/>
    <property type="match status" value="2"/>
</dbReference>
<dbReference type="PANTHER" id="PTHR10050">
    <property type="entry name" value="DOLICHYL-PHOSPHATE-MANNOSE--PROTEIN MANNOSYLTRANSFERASE"/>
    <property type="match status" value="1"/>
</dbReference>
<dbReference type="PANTHER" id="PTHR10050:SF51">
    <property type="entry name" value="PROTEIN O-MANNOSYL-TRANSFERASE 1"/>
    <property type="match status" value="1"/>
</dbReference>
<dbReference type="GO" id="GO:0005789">
    <property type="term" value="C:endoplasmic reticulum membrane"/>
    <property type="evidence" value="ECO:0007669"/>
    <property type="project" value="UniProtKB-SubCell"/>
</dbReference>
<evidence type="ECO:0000256" key="8">
    <source>
        <dbReference type="ARBA" id="ARBA00022737"/>
    </source>
</evidence>
<evidence type="ECO:0000256" key="12">
    <source>
        <dbReference type="ARBA" id="ARBA00045085"/>
    </source>
</evidence>
<dbReference type="GO" id="GO:0004169">
    <property type="term" value="F:dolichyl-phosphate-mannose-protein mannosyltransferase activity"/>
    <property type="evidence" value="ECO:0007669"/>
    <property type="project" value="UniProtKB-UniRule"/>
</dbReference>
<protein>
    <recommendedName>
        <fullName evidence="4 14">Dolichyl-phosphate-mannose--protein mannosyltransferase</fullName>
        <ecNumber evidence="4 14">2.4.1.109</ecNumber>
    </recommendedName>
</protein>
<evidence type="ECO:0000256" key="1">
    <source>
        <dbReference type="ARBA" id="ARBA00004477"/>
    </source>
</evidence>
<evidence type="ECO:0000256" key="9">
    <source>
        <dbReference type="ARBA" id="ARBA00022824"/>
    </source>
</evidence>
<dbReference type="PROSITE" id="PS50919">
    <property type="entry name" value="MIR"/>
    <property type="match status" value="3"/>
</dbReference>
<evidence type="ECO:0000256" key="7">
    <source>
        <dbReference type="ARBA" id="ARBA00022692"/>
    </source>
</evidence>
<dbReference type="InterPro" id="IPR016093">
    <property type="entry name" value="MIR_motif"/>
</dbReference>
<comment type="catalytic activity">
    <reaction evidence="13 14">
        <text>a di-trans,poly-cis-dolichyl beta-D-mannosyl phosphate + L-seryl-[protein] = 3-O-(alpha-D-mannosyl)-L-seryl-[protein] + a di-trans,poly-cis-dolichyl phosphate + H(+)</text>
        <dbReference type="Rhea" id="RHEA:17377"/>
        <dbReference type="Rhea" id="RHEA-COMP:9863"/>
        <dbReference type="Rhea" id="RHEA-COMP:13546"/>
        <dbReference type="Rhea" id="RHEA-COMP:19498"/>
        <dbReference type="Rhea" id="RHEA-COMP:19501"/>
        <dbReference type="ChEBI" id="CHEBI:15378"/>
        <dbReference type="ChEBI" id="CHEBI:29999"/>
        <dbReference type="ChEBI" id="CHEBI:57683"/>
        <dbReference type="ChEBI" id="CHEBI:58211"/>
        <dbReference type="ChEBI" id="CHEBI:137321"/>
        <dbReference type="EC" id="2.4.1.109"/>
    </reaction>
</comment>
<dbReference type="Pfam" id="PF16192">
    <property type="entry name" value="PMT_4TMC"/>
    <property type="match status" value="1"/>
</dbReference>
<sequence length="807" mass="91228">MVDTARAQGLRERKPQSAALATQQGNDVLSNGAKDASSKKYRARAVPSSTWWDDKDWAIMAVLTLLGAALRFWQLSNPPEVVFDEVHFGKFAAYYIRREYFFDVHPPLAKMLHALGGWLAGFDGVFEFENIGDKYLKFGVPYVRMRSTSAIIGTLQVPLLYGIMRETGMNAAISAFTTCLLIFDNGHITQYRLILLDAPLTLFMMWSFYAYLRFYKQRYNEFSAGWWTWLLATGAGLALTLACKMVGLFTIVTIGIAVLADLWRLLDVKRGQNMQHFGKHFVARSVGLIVWPACIYLFTFWIHFAILHKSGPGDNFMTPQFQHTLKGNPNLQLSKRVHYYDRVMFKHKGTDAYLHSHAEKYPLKYDDGRISSQGQQVTGYPHNDTNNWFQLIPTKAIPESPANERAVRNGDVVRLLHVNTESYLMTHDVASPLTTTNTEFTTTPANETATYDNTLFELRIDDIAESHKKSVASKADLIHIIHMPLRVAMSTFESTLPEWGYKQQEINGNKNALDVKSMWSVDELIVSPDDPDYEERVKPNPPRDVKSMNFFKKFVELQLQMLHQNNLLTSSHPYATGPINWPFVLSGISFWTDEESKKQIYLTGNLVSWWIGVLSVSIYSGIMVADALARRRGTEPIEQNIRRRMHNTAGFFVMAWFCHYAPFYLMNRQLFIHHYLPAHICSCVVGGMVINFVASETIEGPLSEPGPLLLSSAPEPSAPASSSSSAAAVADSEVKALGLYPHGPKSKPEPLTRNQLTLGARLVMFVLLLALIAVFVWISPLTYGTPGMTQEQIRRRKLMPGWTLHFA</sequence>
<dbReference type="InterPro" id="IPR032421">
    <property type="entry name" value="PMT_4TMC"/>
</dbReference>
<comment type="pathway">
    <text evidence="2 14">Protein modification; protein glycosylation.</text>
</comment>
<comment type="caution">
    <text evidence="16">The sequence shown here is derived from an EMBL/GenBank/DDBJ whole genome shotgun (WGS) entry which is preliminary data.</text>
</comment>
<gene>
    <name evidence="16" type="ORF">A4X13_0g7531</name>
</gene>
<evidence type="ECO:0000256" key="5">
    <source>
        <dbReference type="ARBA" id="ARBA00022676"/>
    </source>
</evidence>
<proteinExistence type="inferred from homology"/>
<dbReference type="EC" id="2.4.1.109" evidence="4 14"/>
<feature type="transmembrane region" description="Helical" evidence="14">
    <location>
        <begin position="672"/>
        <end position="694"/>
    </location>
</feature>
<keyword evidence="11 14" id="KW-0472">Membrane</keyword>
<keyword evidence="17" id="KW-1185">Reference proteome</keyword>
<comment type="function">
    <text evidence="14">Transfers mannose from Dol-P-mannose to Ser or Thr residues on proteins.</text>
</comment>
<evidence type="ECO:0000256" key="15">
    <source>
        <dbReference type="SAM" id="MobiDB-lite"/>
    </source>
</evidence>
<reference evidence="16" key="2">
    <citation type="journal article" date="2019" name="IMA Fungus">
        <title>Genome sequencing and comparison of five Tilletia species to identify candidate genes for the detection of regulated species infecting wheat.</title>
        <authorList>
            <person name="Nguyen H.D.T."/>
            <person name="Sultana T."/>
            <person name="Kesanakurti P."/>
            <person name="Hambleton S."/>
        </authorList>
    </citation>
    <scope>NUCLEOTIDE SEQUENCE</scope>
    <source>
        <strain evidence="16">DAOMC 236416</strain>
    </source>
</reference>
<evidence type="ECO:0000256" key="14">
    <source>
        <dbReference type="RuleBase" id="RU367007"/>
    </source>
</evidence>
<dbReference type="Pfam" id="PF02366">
    <property type="entry name" value="PMT"/>
    <property type="match status" value="1"/>
</dbReference>
<dbReference type="AlphaFoldDB" id="A0A177T3K7"/>
<feature type="region of interest" description="Disordered" evidence="15">
    <location>
        <begin position="1"/>
        <end position="33"/>
    </location>
</feature>
<name>A0A177T3K7_9BASI</name>
<accession>A0A177T3K7</accession>
<evidence type="ECO:0000256" key="13">
    <source>
        <dbReference type="ARBA" id="ARBA00045102"/>
    </source>
</evidence>
<keyword evidence="7 14" id="KW-0812">Transmembrane</keyword>
<dbReference type="CDD" id="cd23285">
    <property type="entry name" value="beta-trefoil_MIR_PMT4-like"/>
    <property type="match status" value="1"/>
</dbReference>
<feature type="transmembrane region" description="Helical" evidence="14">
    <location>
        <begin position="607"/>
        <end position="628"/>
    </location>
</feature>
<keyword evidence="10 14" id="KW-1133">Transmembrane helix</keyword>
<dbReference type="SUPFAM" id="SSF82109">
    <property type="entry name" value="MIR domain"/>
    <property type="match status" value="1"/>
</dbReference>
<keyword evidence="5 14" id="KW-0328">Glycosyltransferase</keyword>
<feature type="transmembrane region" description="Helical" evidence="14">
    <location>
        <begin position="194"/>
        <end position="212"/>
    </location>
</feature>
<evidence type="ECO:0000256" key="2">
    <source>
        <dbReference type="ARBA" id="ARBA00004922"/>
    </source>
</evidence>
<comment type="catalytic activity">
    <reaction evidence="12 14">
        <text>a di-trans,poly-cis-dolichyl beta-D-mannosyl phosphate + L-threonyl-[protein] = 3-O-(alpha-D-mannosyl)-L-threonyl-[protein] + a di-trans,poly-cis-dolichyl phosphate + H(+)</text>
        <dbReference type="Rhea" id="RHEA:53396"/>
        <dbReference type="Rhea" id="RHEA-COMP:11060"/>
        <dbReference type="Rhea" id="RHEA-COMP:13547"/>
        <dbReference type="Rhea" id="RHEA-COMP:19498"/>
        <dbReference type="Rhea" id="RHEA-COMP:19501"/>
        <dbReference type="ChEBI" id="CHEBI:15378"/>
        <dbReference type="ChEBI" id="CHEBI:30013"/>
        <dbReference type="ChEBI" id="CHEBI:57683"/>
        <dbReference type="ChEBI" id="CHEBI:58211"/>
        <dbReference type="ChEBI" id="CHEBI:137323"/>
        <dbReference type="EC" id="2.4.1.109"/>
    </reaction>
</comment>
<dbReference type="InterPro" id="IPR003342">
    <property type="entry name" value="ArnT-like_N"/>
</dbReference>
<feature type="transmembrane region" description="Helical" evidence="14">
    <location>
        <begin position="248"/>
        <end position="266"/>
    </location>
</feature>
<evidence type="ECO:0000256" key="4">
    <source>
        <dbReference type="ARBA" id="ARBA00012839"/>
    </source>
</evidence>
<evidence type="ECO:0000256" key="3">
    <source>
        <dbReference type="ARBA" id="ARBA00007222"/>
    </source>
</evidence>
<dbReference type="Proteomes" id="UP000077521">
    <property type="component" value="Unassembled WGS sequence"/>
</dbReference>
<dbReference type="UniPathway" id="UPA00378"/>